<sequence>MDIADPASTEAAVAANAGDLDSPVRILVQTQTHLVPGDRFTEFGERYDAMVDLVCRHVCSCWFLIDHHGPDPSPPPEPPIIWHRWTGTEFVILRDRLPGRVRRELRHYPFWRVAYHLLVQEFCKEPSPRLRSNLGFTEELLRFVQDCPDGAEWVKARVPPEAWARLEDRLEIRGTLEPKEGDTRTRSSGQVKHPES</sequence>
<proteinExistence type="predicted"/>
<evidence type="ECO:0000256" key="1">
    <source>
        <dbReference type="SAM" id="MobiDB-lite"/>
    </source>
</evidence>
<dbReference type="EMBL" id="MU855917">
    <property type="protein sequence ID" value="KAK3898555.1"/>
    <property type="molecule type" value="Genomic_DNA"/>
</dbReference>
<dbReference type="AlphaFoldDB" id="A0AAN6MD15"/>
<keyword evidence="3" id="KW-1185">Reference proteome</keyword>
<gene>
    <name evidence="2" type="ORF">C8A05DRAFT_47159</name>
</gene>
<accession>A0AAN6MD15</accession>
<name>A0AAN6MD15_9PEZI</name>
<protein>
    <submittedName>
        <fullName evidence="2">Uncharacterized protein</fullName>
    </submittedName>
</protein>
<reference evidence="2" key="1">
    <citation type="journal article" date="2023" name="Mol. Phylogenet. Evol.">
        <title>Genome-scale phylogeny and comparative genomics of the fungal order Sordariales.</title>
        <authorList>
            <person name="Hensen N."/>
            <person name="Bonometti L."/>
            <person name="Westerberg I."/>
            <person name="Brannstrom I.O."/>
            <person name="Guillou S."/>
            <person name="Cros-Aarteil S."/>
            <person name="Calhoun S."/>
            <person name="Haridas S."/>
            <person name="Kuo A."/>
            <person name="Mondo S."/>
            <person name="Pangilinan J."/>
            <person name="Riley R."/>
            <person name="LaButti K."/>
            <person name="Andreopoulos B."/>
            <person name="Lipzen A."/>
            <person name="Chen C."/>
            <person name="Yan M."/>
            <person name="Daum C."/>
            <person name="Ng V."/>
            <person name="Clum A."/>
            <person name="Steindorff A."/>
            <person name="Ohm R.A."/>
            <person name="Martin F."/>
            <person name="Silar P."/>
            <person name="Natvig D.O."/>
            <person name="Lalanne C."/>
            <person name="Gautier V."/>
            <person name="Ament-Velasquez S.L."/>
            <person name="Kruys A."/>
            <person name="Hutchinson M.I."/>
            <person name="Powell A.J."/>
            <person name="Barry K."/>
            <person name="Miller A.N."/>
            <person name="Grigoriev I.V."/>
            <person name="Debuchy R."/>
            <person name="Gladieux P."/>
            <person name="Hiltunen Thoren M."/>
            <person name="Johannesson H."/>
        </authorList>
    </citation>
    <scope>NUCLEOTIDE SEQUENCE</scope>
    <source>
        <strain evidence="2">CBS 103.79</strain>
    </source>
</reference>
<feature type="region of interest" description="Disordered" evidence="1">
    <location>
        <begin position="174"/>
        <end position="196"/>
    </location>
</feature>
<feature type="compositionally biased region" description="Basic and acidic residues" evidence="1">
    <location>
        <begin position="174"/>
        <end position="185"/>
    </location>
</feature>
<dbReference type="Proteomes" id="UP001303889">
    <property type="component" value="Unassembled WGS sequence"/>
</dbReference>
<evidence type="ECO:0000313" key="3">
    <source>
        <dbReference type="Proteomes" id="UP001303889"/>
    </source>
</evidence>
<evidence type="ECO:0000313" key="2">
    <source>
        <dbReference type="EMBL" id="KAK3898555.1"/>
    </source>
</evidence>
<organism evidence="2 3">
    <name type="scientific">Staphylotrichum tortipilum</name>
    <dbReference type="NCBI Taxonomy" id="2831512"/>
    <lineage>
        <taxon>Eukaryota</taxon>
        <taxon>Fungi</taxon>
        <taxon>Dikarya</taxon>
        <taxon>Ascomycota</taxon>
        <taxon>Pezizomycotina</taxon>
        <taxon>Sordariomycetes</taxon>
        <taxon>Sordariomycetidae</taxon>
        <taxon>Sordariales</taxon>
        <taxon>Chaetomiaceae</taxon>
        <taxon>Staphylotrichum</taxon>
    </lineage>
</organism>
<reference evidence="2" key="2">
    <citation type="submission" date="2023-05" db="EMBL/GenBank/DDBJ databases">
        <authorList>
            <consortium name="Lawrence Berkeley National Laboratory"/>
            <person name="Steindorff A."/>
            <person name="Hensen N."/>
            <person name="Bonometti L."/>
            <person name="Westerberg I."/>
            <person name="Brannstrom I.O."/>
            <person name="Guillou S."/>
            <person name="Cros-Aarteil S."/>
            <person name="Calhoun S."/>
            <person name="Haridas S."/>
            <person name="Kuo A."/>
            <person name="Mondo S."/>
            <person name="Pangilinan J."/>
            <person name="Riley R."/>
            <person name="Labutti K."/>
            <person name="Andreopoulos B."/>
            <person name="Lipzen A."/>
            <person name="Chen C."/>
            <person name="Yanf M."/>
            <person name="Daum C."/>
            <person name="Ng V."/>
            <person name="Clum A."/>
            <person name="Ohm R."/>
            <person name="Martin F."/>
            <person name="Silar P."/>
            <person name="Natvig D."/>
            <person name="Lalanne C."/>
            <person name="Gautier V."/>
            <person name="Ament-Velasquez S.L."/>
            <person name="Kruys A."/>
            <person name="Hutchinson M.I."/>
            <person name="Powell A.J."/>
            <person name="Barry K."/>
            <person name="Miller A.N."/>
            <person name="Grigoriev I.V."/>
            <person name="Debuchy R."/>
            <person name="Gladieux P."/>
            <person name="Thoren M.H."/>
            <person name="Johannesson H."/>
        </authorList>
    </citation>
    <scope>NUCLEOTIDE SEQUENCE</scope>
    <source>
        <strain evidence="2">CBS 103.79</strain>
    </source>
</reference>
<comment type="caution">
    <text evidence="2">The sequence shown here is derived from an EMBL/GenBank/DDBJ whole genome shotgun (WGS) entry which is preliminary data.</text>
</comment>